<keyword evidence="1" id="KW-0472">Membrane</keyword>
<keyword evidence="3" id="KW-1185">Reference proteome</keyword>
<reference evidence="2 3" key="1">
    <citation type="submission" date="2024-02" db="EMBL/GenBank/DDBJ databases">
        <authorList>
            <person name="Chen Y."/>
            <person name="Shah S."/>
            <person name="Dougan E. K."/>
            <person name="Thang M."/>
            <person name="Chan C."/>
        </authorList>
    </citation>
    <scope>NUCLEOTIDE SEQUENCE [LARGE SCALE GENOMIC DNA]</scope>
</reference>
<evidence type="ECO:0000313" key="3">
    <source>
        <dbReference type="Proteomes" id="UP001642464"/>
    </source>
</evidence>
<evidence type="ECO:0000313" key="2">
    <source>
        <dbReference type="EMBL" id="CAK8999816.1"/>
    </source>
</evidence>
<accession>A0ABP0ID42</accession>
<protein>
    <submittedName>
        <fullName evidence="2">Uncharacterized protein</fullName>
    </submittedName>
</protein>
<feature type="transmembrane region" description="Helical" evidence="1">
    <location>
        <begin position="20"/>
        <end position="41"/>
    </location>
</feature>
<dbReference type="Proteomes" id="UP001642464">
    <property type="component" value="Unassembled WGS sequence"/>
</dbReference>
<sequence>METNIEGLQRMDLQGLADVAIALFGLVVALIMGSSYMLSFLESRDLHMAARLLQVADLMENQKVSGLVHCRWLKSSWAATAAEPKPDGTQVLPPEVLAQAEQAEQLEQAPQAEGPDVGWNPIRQLEFRSRPMEAPSFWHPLFTVRRPLSNDEVRNFSLFEPRFLRLFDQLKELGHAKPGLRLAVAHAPLGVERPQNLWQNEEEEVLPQKAEELPPLAVEVEVILDPQVRMVEVLKIAEGIGIAGMRSNQSKEELQPEHFIPGLDEIKDAVGKADVVNQAKAVVRGLSGGACPDSFKGIPDGWSYGIGCAFVEKHLAGEKGEGCHCPSFLDVCATAPRFQKVRDMDSLRAQLSVSQLGYCRTGAWVFIVSTIFVLGLVAAIVFLVIKRRGS</sequence>
<gene>
    <name evidence="2" type="ORF">SCF082_LOCUS6221</name>
</gene>
<proteinExistence type="predicted"/>
<organism evidence="2 3">
    <name type="scientific">Durusdinium trenchii</name>
    <dbReference type="NCBI Taxonomy" id="1381693"/>
    <lineage>
        <taxon>Eukaryota</taxon>
        <taxon>Sar</taxon>
        <taxon>Alveolata</taxon>
        <taxon>Dinophyceae</taxon>
        <taxon>Suessiales</taxon>
        <taxon>Symbiodiniaceae</taxon>
        <taxon>Durusdinium</taxon>
    </lineage>
</organism>
<comment type="caution">
    <text evidence="2">The sequence shown here is derived from an EMBL/GenBank/DDBJ whole genome shotgun (WGS) entry which is preliminary data.</text>
</comment>
<keyword evidence="1" id="KW-0812">Transmembrane</keyword>
<keyword evidence="1" id="KW-1133">Transmembrane helix</keyword>
<dbReference type="EMBL" id="CAXAMM010003414">
    <property type="protein sequence ID" value="CAK8999816.1"/>
    <property type="molecule type" value="Genomic_DNA"/>
</dbReference>
<evidence type="ECO:0000256" key="1">
    <source>
        <dbReference type="SAM" id="Phobius"/>
    </source>
</evidence>
<name>A0ABP0ID42_9DINO</name>
<feature type="transmembrane region" description="Helical" evidence="1">
    <location>
        <begin position="363"/>
        <end position="385"/>
    </location>
</feature>